<dbReference type="EMBL" id="CP032518">
    <property type="protein sequence ID" value="QEZ43588.1"/>
    <property type="molecule type" value="Genomic_DNA"/>
</dbReference>
<dbReference type="CDD" id="cd13578">
    <property type="entry name" value="PBP2_Bug27"/>
    <property type="match status" value="1"/>
</dbReference>
<dbReference type="Gene3D" id="3.40.190.10">
    <property type="entry name" value="Periplasmic binding protein-like II"/>
    <property type="match status" value="1"/>
</dbReference>
<dbReference type="RefSeq" id="WP_151069721.1">
    <property type="nucleotide sequence ID" value="NZ_CP032518.1"/>
</dbReference>
<reference evidence="3 4" key="1">
    <citation type="submission" date="2018-09" db="EMBL/GenBank/DDBJ databases">
        <title>Complete genome sequence of Cupriavidus oxalaticus T2, a bacterium capable of phenol tolerance and degradation.</title>
        <authorList>
            <person name="Yan J."/>
        </authorList>
    </citation>
    <scope>NUCLEOTIDE SEQUENCE [LARGE SCALE GENOMIC DNA]</scope>
    <source>
        <strain evidence="3 4">T2</strain>
    </source>
</reference>
<dbReference type="InterPro" id="IPR005064">
    <property type="entry name" value="BUG"/>
</dbReference>
<evidence type="ECO:0000256" key="2">
    <source>
        <dbReference type="SAM" id="SignalP"/>
    </source>
</evidence>
<evidence type="ECO:0000313" key="3">
    <source>
        <dbReference type="EMBL" id="QEZ43588.1"/>
    </source>
</evidence>
<evidence type="ECO:0000313" key="4">
    <source>
        <dbReference type="Proteomes" id="UP000325743"/>
    </source>
</evidence>
<dbReference type="AlphaFoldDB" id="A0A5P3VC94"/>
<dbReference type="PIRSF" id="PIRSF017082">
    <property type="entry name" value="YflP"/>
    <property type="match status" value="1"/>
</dbReference>
<dbReference type="Gene3D" id="3.40.190.150">
    <property type="entry name" value="Bordetella uptake gene, domain 1"/>
    <property type="match status" value="1"/>
</dbReference>
<dbReference type="Pfam" id="PF03401">
    <property type="entry name" value="TctC"/>
    <property type="match status" value="1"/>
</dbReference>
<sequence length="330" mass="34986">MPRLKHLLHLLRSLPLCCSLLLASPASHAEPAWPAKPVRLVVPFAAGGSTDLIARKIAEELGERIKGTVIVENRPGAGGTVGSEYVARQAGDGYTILMGSVSTHAVAPSLFARLPYDPVKDFTPLALVATIPNVLVVNNTMPVSNMKDFVGLIKREPGKFAFASNGNGTSNHLAMELFKATAGVSLTHVPYKGSGPAMADLLGGHVNSMMDVVMTSYSYVRNGKLKPIAVTSLTRSPLLPNVPTVAESGYPGFEAIVWFGLFGPANMPADIAGRLSRELAAVLQGKKMTAYLTEQGAQPSPMSAAEFSQFIRKDMAKWHTVAVAAGIKPE</sequence>
<dbReference type="SUPFAM" id="SSF53850">
    <property type="entry name" value="Periplasmic binding protein-like II"/>
    <property type="match status" value="1"/>
</dbReference>
<accession>A0A5P3VC94</accession>
<evidence type="ECO:0000256" key="1">
    <source>
        <dbReference type="ARBA" id="ARBA00006987"/>
    </source>
</evidence>
<dbReference type="PANTHER" id="PTHR42928">
    <property type="entry name" value="TRICARBOXYLATE-BINDING PROTEIN"/>
    <property type="match status" value="1"/>
</dbReference>
<name>A0A5P3VC94_9BURK</name>
<dbReference type="PANTHER" id="PTHR42928:SF5">
    <property type="entry name" value="BLR1237 PROTEIN"/>
    <property type="match status" value="1"/>
</dbReference>
<protein>
    <submittedName>
        <fullName evidence="3">Tripartite tricarboxylate transporter substrate binding protein</fullName>
    </submittedName>
</protein>
<gene>
    <name evidence="3" type="ORF">D2917_04625</name>
</gene>
<keyword evidence="2" id="KW-0732">Signal</keyword>
<feature type="chain" id="PRO_5025047483" evidence="2">
    <location>
        <begin position="30"/>
        <end position="330"/>
    </location>
</feature>
<proteinExistence type="inferred from homology"/>
<organism evidence="3 4">
    <name type="scientific">Cupriavidus oxalaticus</name>
    <dbReference type="NCBI Taxonomy" id="96344"/>
    <lineage>
        <taxon>Bacteria</taxon>
        <taxon>Pseudomonadati</taxon>
        <taxon>Pseudomonadota</taxon>
        <taxon>Betaproteobacteria</taxon>
        <taxon>Burkholderiales</taxon>
        <taxon>Burkholderiaceae</taxon>
        <taxon>Cupriavidus</taxon>
    </lineage>
</organism>
<feature type="signal peptide" evidence="2">
    <location>
        <begin position="1"/>
        <end position="29"/>
    </location>
</feature>
<dbReference type="Proteomes" id="UP000325743">
    <property type="component" value="Chromosome 1"/>
</dbReference>
<dbReference type="InterPro" id="IPR042100">
    <property type="entry name" value="Bug_dom1"/>
</dbReference>
<comment type="similarity">
    <text evidence="1">Belongs to the UPF0065 (bug) family.</text>
</comment>